<protein>
    <submittedName>
        <fullName evidence="1">Uncharacterized protein</fullName>
    </submittedName>
</protein>
<sequence length="40" mass="4578">MIILGEGVYGVKGGAMQRNPRPKNDERGRFDLCPYILTRR</sequence>
<proteinExistence type="predicted"/>
<gene>
    <name evidence="1" type="ORF">SAMN05444972_11050</name>
</gene>
<dbReference type="AlphaFoldDB" id="A0A1I6TJ00"/>
<evidence type="ECO:0000313" key="1">
    <source>
        <dbReference type="EMBL" id="SFS89189.1"/>
    </source>
</evidence>
<keyword evidence="2" id="KW-1185">Reference proteome</keyword>
<dbReference type="EMBL" id="FPAA01000010">
    <property type="protein sequence ID" value="SFS89189.1"/>
    <property type="molecule type" value="Genomic_DNA"/>
</dbReference>
<organism evidence="1 2">
    <name type="scientific">Marininema halotolerans</name>
    <dbReference type="NCBI Taxonomy" id="1155944"/>
    <lineage>
        <taxon>Bacteria</taxon>
        <taxon>Bacillati</taxon>
        <taxon>Bacillota</taxon>
        <taxon>Bacilli</taxon>
        <taxon>Bacillales</taxon>
        <taxon>Thermoactinomycetaceae</taxon>
        <taxon>Marininema</taxon>
    </lineage>
</organism>
<evidence type="ECO:0000313" key="2">
    <source>
        <dbReference type="Proteomes" id="UP000198660"/>
    </source>
</evidence>
<accession>A0A1I6TJ00</accession>
<dbReference type="Proteomes" id="UP000198660">
    <property type="component" value="Unassembled WGS sequence"/>
</dbReference>
<name>A0A1I6TJ00_9BACL</name>
<reference evidence="2" key="1">
    <citation type="submission" date="2016-10" db="EMBL/GenBank/DDBJ databases">
        <authorList>
            <person name="Varghese N."/>
            <person name="Submissions S."/>
        </authorList>
    </citation>
    <scope>NUCLEOTIDE SEQUENCE [LARGE SCALE GENOMIC DNA]</scope>
    <source>
        <strain evidence="2">DSM 45789</strain>
    </source>
</reference>